<dbReference type="GO" id="GO:0005783">
    <property type="term" value="C:endoplasmic reticulum"/>
    <property type="evidence" value="ECO:0007669"/>
    <property type="project" value="TreeGrafter"/>
</dbReference>
<organism evidence="8 9">
    <name type="scientific">Stylonychia lemnae</name>
    <name type="common">Ciliate</name>
    <dbReference type="NCBI Taxonomy" id="5949"/>
    <lineage>
        <taxon>Eukaryota</taxon>
        <taxon>Sar</taxon>
        <taxon>Alveolata</taxon>
        <taxon>Ciliophora</taxon>
        <taxon>Intramacronucleata</taxon>
        <taxon>Spirotrichea</taxon>
        <taxon>Stichotrichia</taxon>
        <taxon>Sporadotrichida</taxon>
        <taxon>Oxytrichidae</taxon>
        <taxon>Stylonychinae</taxon>
        <taxon>Stylonychia</taxon>
    </lineage>
</organism>
<dbReference type="GO" id="GO:0016491">
    <property type="term" value="F:oxidoreductase activity"/>
    <property type="evidence" value="ECO:0007669"/>
    <property type="project" value="UniProtKB-KW"/>
</dbReference>
<dbReference type="Pfam" id="PF00106">
    <property type="entry name" value="adh_short"/>
    <property type="match status" value="1"/>
</dbReference>
<dbReference type="PRINTS" id="PR00081">
    <property type="entry name" value="GDHRDH"/>
</dbReference>
<sequence>MLVGLLKLIKQYIFRRELDLHQVYGGKESWALVTGGSDGIGFQYCIDLAKRGFNICIVSRNAEKIDLKIQELKQILGDQASSLKFRSVVADFSKMSQISQYQELATKVQDIDVGMLILNAGTAVFGKFQNLTDQEVEELVNLNAIHNVYLFKVFVDKLYLRQKRSAVVLLSSALGLSPVPGIAVYSASKAFLRHIGIGVGKEVRDKIDIQTFVCGQVNTSLNPGQASGLKTTAVMSVKNSLRDIGQDLATAGPIQHVLQGWIVKNLSFGVDKIMLKAAEKKSIEISAKKIQ</sequence>
<comment type="pathway">
    <text evidence="1">Lipid metabolism; fatty acid biosynthesis.</text>
</comment>
<evidence type="ECO:0000256" key="5">
    <source>
        <dbReference type="ARBA" id="ARBA00023002"/>
    </source>
</evidence>
<dbReference type="PIRSF" id="PIRSF000126">
    <property type="entry name" value="11-beta-HSD1"/>
    <property type="match status" value="1"/>
</dbReference>
<reference evidence="8 9" key="1">
    <citation type="submission" date="2014-06" db="EMBL/GenBank/DDBJ databases">
        <authorList>
            <person name="Swart Estienne"/>
        </authorList>
    </citation>
    <scope>NUCLEOTIDE SEQUENCE [LARGE SCALE GENOMIC DNA]</scope>
    <source>
        <strain evidence="8 9">130c</strain>
    </source>
</reference>
<dbReference type="GO" id="GO:0030497">
    <property type="term" value="P:fatty acid elongation"/>
    <property type="evidence" value="ECO:0007669"/>
    <property type="project" value="TreeGrafter"/>
</dbReference>
<evidence type="ECO:0000256" key="3">
    <source>
        <dbReference type="ARBA" id="ARBA00022832"/>
    </source>
</evidence>
<name>A0A077ZSU0_STYLE</name>
<dbReference type="InterPro" id="IPR002347">
    <property type="entry name" value="SDR_fam"/>
</dbReference>
<dbReference type="SUPFAM" id="SSF51735">
    <property type="entry name" value="NAD(P)-binding Rossmann-fold domains"/>
    <property type="match status" value="1"/>
</dbReference>
<keyword evidence="7" id="KW-0275">Fatty acid biosynthesis</keyword>
<keyword evidence="9" id="KW-1185">Reference proteome</keyword>
<dbReference type="PANTHER" id="PTHR43086">
    <property type="entry name" value="VERY-LONG-CHAIN 3-OXOOACYL-COA REDUCTASE"/>
    <property type="match status" value="1"/>
</dbReference>
<keyword evidence="5" id="KW-0560">Oxidoreductase</keyword>
<proteinExistence type="predicted"/>
<evidence type="ECO:0000256" key="4">
    <source>
        <dbReference type="ARBA" id="ARBA00022857"/>
    </source>
</evidence>
<dbReference type="InterPro" id="IPR020904">
    <property type="entry name" value="Sc_DH/Rdtase_CS"/>
</dbReference>
<evidence type="ECO:0000313" key="9">
    <source>
        <dbReference type="Proteomes" id="UP000039865"/>
    </source>
</evidence>
<dbReference type="PANTHER" id="PTHR43086:SF2">
    <property type="entry name" value="HYDROXYSTEROID DEHYDROGENASE-LIKE PROTEIN 1"/>
    <property type="match status" value="1"/>
</dbReference>
<gene>
    <name evidence="8" type="primary">Contig447.g494</name>
    <name evidence="8" type="ORF">STYLEM_1587</name>
</gene>
<dbReference type="OMA" id="QRNCMVP"/>
<dbReference type="AlphaFoldDB" id="A0A077ZSU0"/>
<dbReference type="InterPro" id="IPR036291">
    <property type="entry name" value="NAD(P)-bd_dom_sf"/>
</dbReference>
<evidence type="ECO:0000256" key="7">
    <source>
        <dbReference type="ARBA" id="ARBA00023160"/>
    </source>
</evidence>
<dbReference type="EMBL" id="CCKQ01001511">
    <property type="protein sequence ID" value="CDW72624.1"/>
    <property type="molecule type" value="Genomic_DNA"/>
</dbReference>
<evidence type="ECO:0000256" key="6">
    <source>
        <dbReference type="ARBA" id="ARBA00023098"/>
    </source>
</evidence>
<evidence type="ECO:0000313" key="8">
    <source>
        <dbReference type="EMBL" id="CDW72624.1"/>
    </source>
</evidence>
<dbReference type="InParanoid" id="A0A077ZSU0"/>
<keyword evidence="4" id="KW-0521">NADP</keyword>
<accession>A0A077ZSU0</accession>
<protein>
    <submittedName>
        <fullName evidence="8">Short chain dehydrogenase reductase family protein</fullName>
    </submittedName>
</protein>
<evidence type="ECO:0000256" key="2">
    <source>
        <dbReference type="ARBA" id="ARBA00022516"/>
    </source>
</evidence>
<dbReference type="Gene3D" id="3.40.50.720">
    <property type="entry name" value="NAD(P)-binding Rossmann-like Domain"/>
    <property type="match status" value="1"/>
</dbReference>
<dbReference type="PROSITE" id="PS00061">
    <property type="entry name" value="ADH_SHORT"/>
    <property type="match status" value="1"/>
</dbReference>
<evidence type="ECO:0000256" key="1">
    <source>
        <dbReference type="ARBA" id="ARBA00005194"/>
    </source>
</evidence>
<dbReference type="Proteomes" id="UP000039865">
    <property type="component" value="Unassembled WGS sequence"/>
</dbReference>
<keyword evidence="3" id="KW-0276">Fatty acid metabolism</keyword>
<keyword evidence="6" id="KW-0443">Lipid metabolism</keyword>
<dbReference type="OrthoDB" id="418498at2759"/>
<keyword evidence="2" id="KW-0444">Lipid biosynthesis</keyword>